<evidence type="ECO:0000256" key="6">
    <source>
        <dbReference type="ARBA" id="ARBA00023235"/>
    </source>
</evidence>
<name>A0ABS9BDH5_9BACT</name>
<keyword evidence="6 7" id="KW-0413">Isomerase</keyword>
<evidence type="ECO:0000256" key="2">
    <source>
        <dbReference type="ARBA" id="ARBA00004892"/>
    </source>
</evidence>
<accession>A0ABS9BDH5</accession>
<evidence type="ECO:0000313" key="9">
    <source>
        <dbReference type="Proteomes" id="UP001200145"/>
    </source>
</evidence>
<proteinExistence type="inferred from homology"/>
<dbReference type="EC" id="5.3.1.12" evidence="4 7"/>
<dbReference type="RefSeq" id="WP_234864173.1">
    <property type="nucleotide sequence ID" value="NZ_JAKEVY010000001.1"/>
</dbReference>
<dbReference type="PANTHER" id="PTHR30068">
    <property type="entry name" value="URONATE ISOMERASE"/>
    <property type="match status" value="1"/>
</dbReference>
<evidence type="ECO:0000313" key="8">
    <source>
        <dbReference type="EMBL" id="MCF1713645.1"/>
    </source>
</evidence>
<dbReference type="EMBL" id="JAKEVY010000001">
    <property type="protein sequence ID" value="MCF1713645.1"/>
    <property type="molecule type" value="Genomic_DNA"/>
</dbReference>
<evidence type="ECO:0000256" key="4">
    <source>
        <dbReference type="ARBA" id="ARBA00012546"/>
    </source>
</evidence>
<organism evidence="8 9">
    <name type="scientific">Flavihumibacter fluminis</name>
    <dbReference type="NCBI Taxonomy" id="2909236"/>
    <lineage>
        <taxon>Bacteria</taxon>
        <taxon>Pseudomonadati</taxon>
        <taxon>Bacteroidota</taxon>
        <taxon>Chitinophagia</taxon>
        <taxon>Chitinophagales</taxon>
        <taxon>Chitinophagaceae</taxon>
        <taxon>Flavihumibacter</taxon>
    </lineage>
</organism>
<comment type="catalytic activity">
    <reaction evidence="1 7">
        <text>D-glucuronate = D-fructuronate</text>
        <dbReference type="Rhea" id="RHEA:13049"/>
        <dbReference type="ChEBI" id="CHEBI:58720"/>
        <dbReference type="ChEBI" id="CHEBI:59863"/>
        <dbReference type="EC" id="5.3.1.12"/>
    </reaction>
</comment>
<sequence length="473" mass="53892">MEKLSKQWPGENFLLQNEPARRLYFDVAKDLPTIDYHCHLSPEEIATNKQFANLTEIWLKGDHYKWRAMRALGIAEELITGAATDEEKFKAWASIAPRTVRNPLFHWSAMELANPFGIHEFLNSETADSIYRHCNELLNTDAFRAQALIRNRKVEMVGTTDDPCDDLRHHQAFTKQEADFKVLPSFRPDPVLNVNNQAAWLSYIEKLETVSGQSIHELDDLLTVLDNRIDYFHANGCRVADLGLVQLPDLTQLKDKKQVEQDFRLLLATKNYQVQAPDALSGFILLHLCRSYHAKGWVQQFHLGAIRNLNTRLLRKLGADAGVDSIGDDQQAMRLARFLDALDQTDQLAKTILYNLNPGLNEVFASMAGNFMDGKTIGKIQFGSGWWFLDQLDGMEKQLNALSHIGLLSSFIGMTTDSRSFLSYSRHEYFRRLLCNLIGTDIEKGLLPNDLNWMGGIVADICYHNAKAYFEKP</sequence>
<dbReference type="Proteomes" id="UP001200145">
    <property type="component" value="Unassembled WGS sequence"/>
</dbReference>
<comment type="pathway">
    <text evidence="2 7">Carbohydrate metabolism; pentose and glucuronate interconversion.</text>
</comment>
<dbReference type="Pfam" id="PF02614">
    <property type="entry name" value="UxaC"/>
    <property type="match status" value="1"/>
</dbReference>
<keyword evidence="9" id="KW-1185">Reference proteome</keyword>
<comment type="caution">
    <text evidence="8">The sequence shown here is derived from an EMBL/GenBank/DDBJ whole genome shotgun (WGS) entry which is preliminary data.</text>
</comment>
<reference evidence="8 9" key="1">
    <citation type="submission" date="2022-01" db="EMBL/GenBank/DDBJ databases">
        <title>Flavihumibacter sp. nov., isolated from sediment of a river.</title>
        <authorList>
            <person name="Liu H."/>
        </authorList>
    </citation>
    <scope>NUCLEOTIDE SEQUENCE [LARGE SCALE GENOMIC DNA]</scope>
    <source>
        <strain evidence="8 9">RY-1</strain>
    </source>
</reference>
<dbReference type="InterPro" id="IPR003766">
    <property type="entry name" value="Uronate_isomerase"/>
</dbReference>
<dbReference type="Gene3D" id="1.10.2020.10">
    <property type="entry name" value="uronate isomerase, domain 2, chain A"/>
    <property type="match status" value="1"/>
</dbReference>
<comment type="similarity">
    <text evidence="3 7">Belongs to the metallo-dependent hydrolases superfamily. Uronate isomerase family.</text>
</comment>
<protein>
    <recommendedName>
        <fullName evidence="5 7">Uronate isomerase</fullName>
        <ecNumber evidence="4 7">5.3.1.12</ecNumber>
    </recommendedName>
    <alternativeName>
        <fullName evidence="7">Glucuronate isomerase</fullName>
    </alternativeName>
    <alternativeName>
        <fullName evidence="7">Uronic isomerase</fullName>
    </alternativeName>
</protein>
<evidence type="ECO:0000256" key="1">
    <source>
        <dbReference type="ARBA" id="ARBA00001165"/>
    </source>
</evidence>
<dbReference type="SUPFAM" id="SSF51556">
    <property type="entry name" value="Metallo-dependent hydrolases"/>
    <property type="match status" value="1"/>
</dbReference>
<dbReference type="PANTHER" id="PTHR30068:SF4">
    <property type="entry name" value="URONATE ISOMERASE"/>
    <property type="match status" value="1"/>
</dbReference>
<dbReference type="GO" id="GO:0008880">
    <property type="term" value="F:glucuronate isomerase activity"/>
    <property type="evidence" value="ECO:0007669"/>
    <property type="project" value="UniProtKB-EC"/>
</dbReference>
<dbReference type="NCBIfam" id="NF002794">
    <property type="entry name" value="PRK02925.1"/>
    <property type="match status" value="1"/>
</dbReference>
<dbReference type="InterPro" id="IPR032466">
    <property type="entry name" value="Metal_Hydrolase"/>
</dbReference>
<dbReference type="HAMAP" id="MF_00675">
    <property type="entry name" value="UxaC"/>
    <property type="match status" value="1"/>
</dbReference>
<evidence type="ECO:0000256" key="3">
    <source>
        <dbReference type="ARBA" id="ARBA00008397"/>
    </source>
</evidence>
<comment type="catalytic activity">
    <reaction evidence="7">
        <text>aldehydo-D-galacturonate = keto-D-tagaturonate</text>
        <dbReference type="Rhea" id="RHEA:27702"/>
        <dbReference type="ChEBI" id="CHEBI:12952"/>
        <dbReference type="ChEBI" id="CHEBI:17886"/>
    </reaction>
</comment>
<gene>
    <name evidence="7 8" type="primary">uxaC</name>
    <name evidence="8" type="ORF">L0U88_03255</name>
</gene>
<evidence type="ECO:0000256" key="7">
    <source>
        <dbReference type="HAMAP-Rule" id="MF_00675"/>
    </source>
</evidence>
<evidence type="ECO:0000256" key="5">
    <source>
        <dbReference type="ARBA" id="ARBA00020555"/>
    </source>
</evidence>
<dbReference type="Gene3D" id="3.20.20.140">
    <property type="entry name" value="Metal-dependent hydrolases"/>
    <property type="match status" value="1"/>
</dbReference>